<evidence type="ECO:0000313" key="4">
    <source>
        <dbReference type="Proteomes" id="UP001058569"/>
    </source>
</evidence>
<dbReference type="Proteomes" id="UP000280036">
    <property type="component" value="Unassembled WGS sequence"/>
</dbReference>
<evidence type="ECO:0000313" key="2">
    <source>
        <dbReference type="EMBL" id="VDR42308.1"/>
    </source>
</evidence>
<dbReference type="InterPro" id="IPR048102">
    <property type="entry name" value="MobP3"/>
</dbReference>
<dbReference type="EMBL" id="CP101806">
    <property type="protein sequence ID" value="UUD34836.1"/>
    <property type="molecule type" value="Genomic_DNA"/>
</dbReference>
<accession>A0A3P8KN67</accession>
<dbReference type="OrthoDB" id="396426at2"/>
<dbReference type="RefSeq" id="WP_126118505.1">
    <property type="nucleotide sequence ID" value="NZ_CP101806.1"/>
</dbReference>
<evidence type="ECO:0000313" key="3">
    <source>
        <dbReference type="Proteomes" id="UP000280036"/>
    </source>
</evidence>
<proteinExistence type="predicted"/>
<dbReference type="Proteomes" id="UP001058569">
    <property type="component" value="Chromosome"/>
</dbReference>
<dbReference type="EMBL" id="UZVY01000001">
    <property type="protein sequence ID" value="VDR42308.1"/>
    <property type="molecule type" value="Genomic_DNA"/>
</dbReference>
<dbReference type="NCBIfam" id="NF041499">
    <property type="entry name" value="MobP3"/>
    <property type="match status" value="1"/>
</dbReference>
<organism evidence="2 3">
    <name type="scientific">Mycoplasmopsis caviae</name>
    <dbReference type="NCBI Taxonomy" id="55603"/>
    <lineage>
        <taxon>Bacteria</taxon>
        <taxon>Bacillati</taxon>
        <taxon>Mycoplasmatota</taxon>
        <taxon>Mycoplasmoidales</taxon>
        <taxon>Metamycoplasmataceae</taxon>
        <taxon>Mycoplasmopsis</taxon>
    </lineage>
</organism>
<protein>
    <submittedName>
        <fullName evidence="2">Uncharacterized protein</fullName>
    </submittedName>
</protein>
<reference evidence="1" key="2">
    <citation type="submission" date="2022-07" db="EMBL/GenBank/DDBJ databases">
        <title>Complete genome of Mycoplasma caviae type strain G122.</title>
        <authorList>
            <person name="Spergser J."/>
        </authorList>
    </citation>
    <scope>NUCLEOTIDE SEQUENCE</scope>
    <source>
        <strain evidence="1">G122</strain>
    </source>
</reference>
<gene>
    <name evidence="2" type="ORF">NCTC10126_00828</name>
    <name evidence="1" type="ORF">NPA07_03365</name>
</gene>
<name>A0A3P8KN67_9BACT</name>
<evidence type="ECO:0000313" key="1">
    <source>
        <dbReference type="EMBL" id="UUD34836.1"/>
    </source>
</evidence>
<sequence>MKDFYVRLEWSKKDLDKKVSNGQKEVHNWEFYTSGSHLKYITRNSAVYLQGDNTTKRQLKNEFDNSNISWSEFLNSKTKENNTNFKNTHSGLYRLFAEEPKDLDIEQELKEVSKISKDQAIWEMIINPGDLGRSSFLIDKNEWNEELNYALGNLLRANNLDKHNITGHWTIHTNTSHPHIHLSFWEKYPKHINKDGELVFKQKCNFSKKSPENFQHVLQSRLKNNKEYDELFKIKKETWDLRKEIRSLIAKPKRDYAMLNEISKVKEFYSDSKNKNYAIANDEVKNSIWKIFDYLKNNDEDFAKKCDEYNHYFKKLNNIKFDSSFVENQKLIFLEKEREEFDSQIGNLIVKFCISDEVKEIEEIKPNNDNQYESGWSIGYLLEKWKWDADRVWFKRKIQALKNYRKHLLEEIERQRQRY</sequence>
<reference evidence="2 3" key="1">
    <citation type="submission" date="2018-12" db="EMBL/GenBank/DDBJ databases">
        <authorList>
            <consortium name="Pathogen Informatics"/>
        </authorList>
    </citation>
    <scope>NUCLEOTIDE SEQUENCE [LARGE SCALE GENOMIC DNA]</scope>
    <source>
        <strain evidence="2 3">NCTC10126</strain>
    </source>
</reference>
<dbReference type="AlphaFoldDB" id="A0A3P8KN67"/>
<keyword evidence="4" id="KW-1185">Reference proteome</keyword>